<evidence type="ECO:0000313" key="2">
    <source>
        <dbReference type="WBParaSite" id="PSAMB.scaffold17392size1134.g37259.t1"/>
    </source>
</evidence>
<evidence type="ECO:0000313" key="1">
    <source>
        <dbReference type="Proteomes" id="UP000887566"/>
    </source>
</evidence>
<dbReference type="Proteomes" id="UP000887566">
    <property type="component" value="Unplaced"/>
</dbReference>
<reference evidence="2" key="1">
    <citation type="submission" date="2022-11" db="UniProtKB">
        <authorList>
            <consortium name="WormBaseParasite"/>
        </authorList>
    </citation>
    <scope>IDENTIFICATION</scope>
</reference>
<proteinExistence type="predicted"/>
<protein>
    <submittedName>
        <fullName evidence="2">Uncharacterized protein</fullName>
    </submittedName>
</protein>
<name>A0A914VAU5_9BILA</name>
<dbReference type="AlphaFoldDB" id="A0A914VAU5"/>
<dbReference type="WBParaSite" id="PSAMB.scaffold17392size1134.g37259.t1">
    <property type="protein sequence ID" value="PSAMB.scaffold17392size1134.g37259.t1"/>
    <property type="gene ID" value="PSAMB.scaffold17392size1134.g37259"/>
</dbReference>
<sequence>MTASRLTFCPRALRHAMDPRRPAVRGGAAAAEERPLWPWRLAIARLLSGAVTTFCPPSASAIRERLVIFSVCASFLSPTAAPLGSDQCASVSRPVAMA</sequence>
<keyword evidence="1" id="KW-1185">Reference proteome</keyword>
<accession>A0A914VAU5</accession>
<organism evidence="1 2">
    <name type="scientific">Plectus sambesii</name>
    <dbReference type="NCBI Taxonomy" id="2011161"/>
    <lineage>
        <taxon>Eukaryota</taxon>
        <taxon>Metazoa</taxon>
        <taxon>Ecdysozoa</taxon>
        <taxon>Nematoda</taxon>
        <taxon>Chromadorea</taxon>
        <taxon>Plectida</taxon>
        <taxon>Plectina</taxon>
        <taxon>Plectoidea</taxon>
        <taxon>Plectidae</taxon>
        <taxon>Plectus</taxon>
    </lineage>
</organism>